<dbReference type="InterPro" id="IPR036166">
    <property type="entry name" value="YxeA-like_sf"/>
</dbReference>
<dbReference type="Proteomes" id="UP000257055">
    <property type="component" value="Unassembled WGS sequence"/>
</dbReference>
<dbReference type="RefSeq" id="WP_115751702.1">
    <property type="nucleotide sequence ID" value="NZ_LARY01000001.1"/>
</dbReference>
<dbReference type="PANTHER" id="PTHR36433">
    <property type="entry name" value="HYPOTHETICAL CYTOSOLIC PROTEIN"/>
    <property type="match status" value="1"/>
</dbReference>
<evidence type="ECO:0000256" key="1">
    <source>
        <dbReference type="SAM" id="Phobius"/>
    </source>
</evidence>
<keyword evidence="1" id="KW-0812">Transmembrane</keyword>
<dbReference type="Pfam" id="PF06486">
    <property type="entry name" value="DUF1093"/>
    <property type="match status" value="1"/>
</dbReference>
<dbReference type="AlphaFoldDB" id="A0A3D8TSW6"/>
<keyword evidence="3" id="KW-1185">Reference proteome</keyword>
<gene>
    <name evidence="2" type="ORF">UR08_00385</name>
</gene>
<dbReference type="EMBL" id="LARY01000001">
    <property type="protein sequence ID" value="RDX02043.1"/>
    <property type="molecule type" value="Genomic_DNA"/>
</dbReference>
<keyword evidence="1" id="KW-1133">Transmembrane helix</keyword>
<keyword evidence="1" id="KW-0472">Membrane</keyword>
<organism evidence="2 3">
    <name type="scientific">Listeria kieliensis</name>
    <dbReference type="NCBI Taxonomy" id="1621700"/>
    <lineage>
        <taxon>Bacteria</taxon>
        <taxon>Bacillati</taxon>
        <taxon>Bacillota</taxon>
        <taxon>Bacilli</taxon>
        <taxon>Bacillales</taxon>
        <taxon>Listeriaceae</taxon>
        <taxon>Listeria</taxon>
    </lineage>
</organism>
<feature type="transmembrane region" description="Helical" evidence="1">
    <location>
        <begin position="6"/>
        <end position="25"/>
    </location>
</feature>
<dbReference type="PANTHER" id="PTHR36433:SF2">
    <property type="entry name" value="YXEA FAMILY PROTEIN"/>
    <property type="match status" value="1"/>
</dbReference>
<name>A0A3D8TSW6_9LIST</name>
<sequence>MKKLVGWILGVIIIVGVALVGVKFVTANQSGELAGIVDRFNPLVKEEAVYVKTGEPVNVDEHGNANYKLTAVNQEGKTRTIEFMSIGELKQNRFLKLSSKGAYVETYEEVAREKLPDKAIEQL</sequence>
<evidence type="ECO:0000313" key="3">
    <source>
        <dbReference type="Proteomes" id="UP000257055"/>
    </source>
</evidence>
<accession>A0A3D8TSW6</accession>
<evidence type="ECO:0000313" key="2">
    <source>
        <dbReference type="EMBL" id="RDX02043.1"/>
    </source>
</evidence>
<evidence type="ECO:0008006" key="4">
    <source>
        <dbReference type="Google" id="ProtNLM"/>
    </source>
</evidence>
<protein>
    <recommendedName>
        <fullName evidence="4">YxeA family protein</fullName>
    </recommendedName>
</protein>
<dbReference type="InterPro" id="IPR006542">
    <property type="entry name" value="DUF1093"/>
</dbReference>
<dbReference type="Gene3D" id="2.40.50.480">
    <property type="match status" value="1"/>
</dbReference>
<dbReference type="SUPFAM" id="SSF159121">
    <property type="entry name" value="BC4932-like"/>
    <property type="match status" value="1"/>
</dbReference>
<comment type="caution">
    <text evidence="2">The sequence shown here is derived from an EMBL/GenBank/DDBJ whole genome shotgun (WGS) entry which is preliminary data.</text>
</comment>
<dbReference type="NCBIfam" id="TIGR01655">
    <property type="entry name" value="yxeA_fam"/>
    <property type="match status" value="1"/>
</dbReference>
<reference evidence="3" key="1">
    <citation type="submission" date="2015-04" db="EMBL/GenBank/DDBJ databases">
        <authorList>
            <person name="Schardt J."/>
            <person name="Mueller-Herbst S."/>
            <person name="Scherer S."/>
            <person name="Huptas C."/>
        </authorList>
    </citation>
    <scope>NUCLEOTIDE SEQUENCE [LARGE SCALE GENOMIC DNA]</scope>
    <source>
        <strain evidence="3">Kiel-L1</strain>
    </source>
</reference>
<proteinExistence type="predicted"/>